<dbReference type="PANTHER" id="PTHR43133">
    <property type="entry name" value="RNA POLYMERASE ECF-TYPE SIGMA FACTO"/>
    <property type="match status" value="1"/>
</dbReference>
<accession>A0AAU9ACF8</accession>
<evidence type="ECO:0000313" key="9">
    <source>
        <dbReference type="Proteomes" id="UP000218824"/>
    </source>
</evidence>
<sequence length="212" mass="24350">MMDADGRERADCNSFHAMPPERAPLARDRGATAPRADFKLADEMFAGAWRANLPELEARARRFADGQRDRAEELLGNAAIKALLFMRRSPHTITDPGGFLFVVLRHVFLDSVRRRGRDREVFDRHREVDGEGGGFAHEGLSALQQLELDEQLERVVAAVARMSREQRRLFAYRFIEDLPYPVIAERLHINQPLARKRVELLRNRLRLAVGRE</sequence>
<keyword evidence="3" id="KW-0731">Sigma factor</keyword>
<dbReference type="Gene3D" id="1.10.10.10">
    <property type="entry name" value="Winged helix-like DNA-binding domain superfamily/Winged helix DNA-binding domain"/>
    <property type="match status" value="1"/>
</dbReference>
<feature type="domain" description="RNA polymerase sigma factor 70 region 4 type 2" evidence="7">
    <location>
        <begin position="153"/>
        <end position="200"/>
    </location>
</feature>
<dbReference type="Proteomes" id="UP000218824">
    <property type="component" value="Chromosome"/>
</dbReference>
<dbReference type="PANTHER" id="PTHR43133:SF8">
    <property type="entry name" value="RNA POLYMERASE SIGMA FACTOR HI_1459-RELATED"/>
    <property type="match status" value="1"/>
</dbReference>
<dbReference type="GO" id="GO:0016987">
    <property type="term" value="F:sigma factor activity"/>
    <property type="evidence" value="ECO:0007669"/>
    <property type="project" value="UniProtKB-KW"/>
</dbReference>
<dbReference type="InterPro" id="IPR013324">
    <property type="entry name" value="RNA_pol_sigma_r3/r4-like"/>
</dbReference>
<proteinExistence type="inferred from homology"/>
<dbReference type="GO" id="GO:0006352">
    <property type="term" value="P:DNA-templated transcription initiation"/>
    <property type="evidence" value="ECO:0007669"/>
    <property type="project" value="InterPro"/>
</dbReference>
<dbReference type="NCBIfam" id="TIGR02937">
    <property type="entry name" value="sigma70-ECF"/>
    <property type="match status" value="1"/>
</dbReference>
<dbReference type="GO" id="GO:0003677">
    <property type="term" value="F:DNA binding"/>
    <property type="evidence" value="ECO:0007669"/>
    <property type="project" value="UniProtKB-KW"/>
</dbReference>
<evidence type="ECO:0000259" key="7">
    <source>
        <dbReference type="Pfam" id="PF08281"/>
    </source>
</evidence>
<keyword evidence="4" id="KW-0238">DNA-binding</keyword>
<feature type="region of interest" description="Disordered" evidence="6">
    <location>
        <begin position="1"/>
        <end position="30"/>
    </location>
</feature>
<comment type="similarity">
    <text evidence="1">Belongs to the sigma-70 factor family. ECF subfamily.</text>
</comment>
<protein>
    <submittedName>
        <fullName evidence="8">RNA polymerase sigma factor</fullName>
    </submittedName>
</protein>
<dbReference type="AlphaFoldDB" id="A0AAU9ACF8"/>
<reference evidence="8 9" key="1">
    <citation type="journal article" date="2017" name="DNA Res.">
        <title>Complete genome sequence and expression profile of the commercial lytic enzyme producer Lysobacter enzymogenes M497-1.</title>
        <authorList>
            <person name="Takami H."/>
            <person name="Toyoda A."/>
            <person name="Uchiyama I."/>
            <person name="Itoh T."/>
            <person name="Takaki Y."/>
            <person name="Arai W."/>
            <person name="Nishi S."/>
            <person name="Kawai M."/>
            <person name="Shinya K."/>
            <person name="Ikeda H."/>
        </authorList>
    </citation>
    <scope>NUCLEOTIDE SEQUENCE [LARGE SCALE GENOMIC DNA]</scope>
    <source>
        <strain evidence="8 9">M497-1</strain>
    </source>
</reference>
<dbReference type="EMBL" id="AP014940">
    <property type="protein sequence ID" value="BAV96074.1"/>
    <property type="molecule type" value="Genomic_DNA"/>
</dbReference>
<evidence type="ECO:0000256" key="2">
    <source>
        <dbReference type="ARBA" id="ARBA00023015"/>
    </source>
</evidence>
<dbReference type="InterPro" id="IPR039425">
    <property type="entry name" value="RNA_pol_sigma-70-like"/>
</dbReference>
<evidence type="ECO:0000256" key="5">
    <source>
        <dbReference type="ARBA" id="ARBA00023163"/>
    </source>
</evidence>
<evidence type="ECO:0000256" key="6">
    <source>
        <dbReference type="SAM" id="MobiDB-lite"/>
    </source>
</evidence>
<keyword evidence="5" id="KW-0804">Transcription</keyword>
<evidence type="ECO:0000256" key="4">
    <source>
        <dbReference type="ARBA" id="ARBA00023125"/>
    </source>
</evidence>
<dbReference type="SUPFAM" id="SSF88946">
    <property type="entry name" value="Sigma2 domain of RNA polymerase sigma factors"/>
    <property type="match status" value="1"/>
</dbReference>
<dbReference type="InterPro" id="IPR036388">
    <property type="entry name" value="WH-like_DNA-bd_sf"/>
</dbReference>
<dbReference type="InterPro" id="IPR014284">
    <property type="entry name" value="RNA_pol_sigma-70_dom"/>
</dbReference>
<evidence type="ECO:0000256" key="3">
    <source>
        <dbReference type="ARBA" id="ARBA00023082"/>
    </source>
</evidence>
<evidence type="ECO:0000313" key="8">
    <source>
        <dbReference type="EMBL" id="BAV96074.1"/>
    </source>
</evidence>
<keyword evidence="2" id="KW-0805">Transcription regulation</keyword>
<gene>
    <name evidence="8" type="ORF">LEN_0587</name>
</gene>
<feature type="compositionally biased region" description="Basic and acidic residues" evidence="6">
    <location>
        <begin position="1"/>
        <end position="11"/>
    </location>
</feature>
<dbReference type="InterPro" id="IPR013249">
    <property type="entry name" value="RNA_pol_sigma70_r4_t2"/>
</dbReference>
<name>A0AAU9ACF8_LYSEN</name>
<dbReference type="SUPFAM" id="SSF88659">
    <property type="entry name" value="Sigma3 and sigma4 domains of RNA polymerase sigma factors"/>
    <property type="match status" value="1"/>
</dbReference>
<dbReference type="InterPro" id="IPR013325">
    <property type="entry name" value="RNA_pol_sigma_r2"/>
</dbReference>
<organism evidence="8 9">
    <name type="scientific">Lysobacter enzymogenes</name>
    <dbReference type="NCBI Taxonomy" id="69"/>
    <lineage>
        <taxon>Bacteria</taxon>
        <taxon>Pseudomonadati</taxon>
        <taxon>Pseudomonadota</taxon>
        <taxon>Gammaproteobacteria</taxon>
        <taxon>Lysobacterales</taxon>
        <taxon>Lysobacteraceae</taxon>
        <taxon>Lysobacter</taxon>
    </lineage>
</organism>
<dbReference type="Pfam" id="PF08281">
    <property type="entry name" value="Sigma70_r4_2"/>
    <property type="match status" value="1"/>
</dbReference>
<dbReference type="KEGG" id="lem:LEN_0587"/>
<evidence type="ECO:0000256" key="1">
    <source>
        <dbReference type="ARBA" id="ARBA00010641"/>
    </source>
</evidence>